<gene>
    <name evidence="2" type="ORF">FB45DRAFT_1021776</name>
</gene>
<keyword evidence="3" id="KW-1185">Reference proteome</keyword>
<comment type="caution">
    <text evidence="2">The sequence shown here is derived from an EMBL/GenBank/DDBJ whole genome shotgun (WGS) entry which is preliminary data.</text>
</comment>
<name>A0AAD7C6Q2_9AGAR</name>
<accession>A0AAD7C6Q2</accession>
<reference evidence="2" key="1">
    <citation type="submission" date="2023-03" db="EMBL/GenBank/DDBJ databases">
        <title>Massive genome expansion in bonnet fungi (Mycena s.s.) driven by repeated elements and novel gene families across ecological guilds.</title>
        <authorList>
            <consortium name="Lawrence Berkeley National Laboratory"/>
            <person name="Harder C.B."/>
            <person name="Miyauchi S."/>
            <person name="Viragh M."/>
            <person name="Kuo A."/>
            <person name="Thoen E."/>
            <person name="Andreopoulos B."/>
            <person name="Lu D."/>
            <person name="Skrede I."/>
            <person name="Drula E."/>
            <person name="Henrissat B."/>
            <person name="Morin E."/>
            <person name="Kohler A."/>
            <person name="Barry K."/>
            <person name="LaButti K."/>
            <person name="Morin E."/>
            <person name="Salamov A."/>
            <person name="Lipzen A."/>
            <person name="Mereny Z."/>
            <person name="Hegedus B."/>
            <person name="Baldrian P."/>
            <person name="Stursova M."/>
            <person name="Weitz H."/>
            <person name="Taylor A."/>
            <person name="Grigoriev I.V."/>
            <person name="Nagy L.G."/>
            <person name="Martin F."/>
            <person name="Kauserud H."/>
        </authorList>
    </citation>
    <scope>NUCLEOTIDE SEQUENCE</scope>
    <source>
        <strain evidence="2">9284</strain>
    </source>
</reference>
<proteinExistence type="predicted"/>
<sequence length="118" mass="13183">MPQDAQVIQIQAVHFRRRRESRKEAQPKPLDDVPHGWDPDVIHTLAPSRSSADDAMERAARLRARAQVAAHTQRSADDKLMRLLKAGPEGRRKRKLAKEMKQGGKAASISAKASTSRK</sequence>
<protein>
    <submittedName>
        <fullName evidence="2">Uncharacterized protein</fullName>
    </submittedName>
</protein>
<evidence type="ECO:0000313" key="2">
    <source>
        <dbReference type="EMBL" id="KAJ7640993.1"/>
    </source>
</evidence>
<feature type="region of interest" description="Disordered" evidence="1">
    <location>
        <begin position="85"/>
        <end position="118"/>
    </location>
</feature>
<dbReference type="AlphaFoldDB" id="A0AAD7C6Q2"/>
<evidence type="ECO:0000256" key="1">
    <source>
        <dbReference type="SAM" id="MobiDB-lite"/>
    </source>
</evidence>
<dbReference type="EMBL" id="JARKIF010000004">
    <property type="protein sequence ID" value="KAJ7640993.1"/>
    <property type="molecule type" value="Genomic_DNA"/>
</dbReference>
<organism evidence="2 3">
    <name type="scientific">Roridomyces roridus</name>
    <dbReference type="NCBI Taxonomy" id="1738132"/>
    <lineage>
        <taxon>Eukaryota</taxon>
        <taxon>Fungi</taxon>
        <taxon>Dikarya</taxon>
        <taxon>Basidiomycota</taxon>
        <taxon>Agaricomycotina</taxon>
        <taxon>Agaricomycetes</taxon>
        <taxon>Agaricomycetidae</taxon>
        <taxon>Agaricales</taxon>
        <taxon>Marasmiineae</taxon>
        <taxon>Mycenaceae</taxon>
        <taxon>Roridomyces</taxon>
    </lineage>
</organism>
<evidence type="ECO:0000313" key="3">
    <source>
        <dbReference type="Proteomes" id="UP001221142"/>
    </source>
</evidence>
<feature type="region of interest" description="Disordered" evidence="1">
    <location>
        <begin position="17"/>
        <end position="39"/>
    </location>
</feature>
<feature type="compositionally biased region" description="Low complexity" evidence="1">
    <location>
        <begin position="103"/>
        <end position="118"/>
    </location>
</feature>
<dbReference type="Proteomes" id="UP001221142">
    <property type="component" value="Unassembled WGS sequence"/>
</dbReference>
<feature type="compositionally biased region" description="Basic and acidic residues" evidence="1">
    <location>
        <begin position="21"/>
        <end position="39"/>
    </location>
</feature>